<dbReference type="EMBL" id="JASPKY010000146">
    <property type="protein sequence ID" value="KAK9730499.1"/>
    <property type="molecule type" value="Genomic_DNA"/>
</dbReference>
<evidence type="ECO:0008006" key="3">
    <source>
        <dbReference type="Google" id="ProtNLM"/>
    </source>
</evidence>
<sequence>MDYDIATAIIFYWYKRRVLSSGKKLTRGSLQVSKPKPLHPNFNDNVPYLLIGDEGFALSEHLMIPFGGTHLDRRKRISNYRLTMARRPLDTAV</sequence>
<dbReference type="AlphaFoldDB" id="A0AAW1L6V2"/>
<gene>
    <name evidence="1" type="ORF">QE152_g15197</name>
</gene>
<evidence type="ECO:0000313" key="2">
    <source>
        <dbReference type="Proteomes" id="UP001458880"/>
    </source>
</evidence>
<dbReference type="Proteomes" id="UP001458880">
    <property type="component" value="Unassembled WGS sequence"/>
</dbReference>
<reference evidence="1 2" key="1">
    <citation type="journal article" date="2024" name="BMC Genomics">
        <title>De novo assembly and annotation of Popillia japonica's genome with initial clues to its potential as an invasive pest.</title>
        <authorList>
            <person name="Cucini C."/>
            <person name="Boschi S."/>
            <person name="Funari R."/>
            <person name="Cardaioli E."/>
            <person name="Iannotti N."/>
            <person name="Marturano G."/>
            <person name="Paoli F."/>
            <person name="Bruttini M."/>
            <person name="Carapelli A."/>
            <person name="Frati F."/>
            <person name="Nardi F."/>
        </authorList>
    </citation>
    <scope>NUCLEOTIDE SEQUENCE [LARGE SCALE GENOMIC DNA]</scope>
    <source>
        <strain evidence="1">DMR45628</strain>
    </source>
</reference>
<evidence type="ECO:0000313" key="1">
    <source>
        <dbReference type="EMBL" id="KAK9730499.1"/>
    </source>
</evidence>
<name>A0AAW1L6V2_POPJA</name>
<organism evidence="1 2">
    <name type="scientific">Popillia japonica</name>
    <name type="common">Japanese beetle</name>
    <dbReference type="NCBI Taxonomy" id="7064"/>
    <lineage>
        <taxon>Eukaryota</taxon>
        <taxon>Metazoa</taxon>
        <taxon>Ecdysozoa</taxon>
        <taxon>Arthropoda</taxon>
        <taxon>Hexapoda</taxon>
        <taxon>Insecta</taxon>
        <taxon>Pterygota</taxon>
        <taxon>Neoptera</taxon>
        <taxon>Endopterygota</taxon>
        <taxon>Coleoptera</taxon>
        <taxon>Polyphaga</taxon>
        <taxon>Scarabaeiformia</taxon>
        <taxon>Scarabaeidae</taxon>
        <taxon>Rutelinae</taxon>
        <taxon>Popillia</taxon>
    </lineage>
</organism>
<accession>A0AAW1L6V2</accession>
<comment type="caution">
    <text evidence="1">The sequence shown here is derived from an EMBL/GenBank/DDBJ whole genome shotgun (WGS) entry which is preliminary data.</text>
</comment>
<keyword evidence="2" id="KW-1185">Reference proteome</keyword>
<protein>
    <recommendedName>
        <fullName evidence="3">DDE Tnp4 domain-containing protein</fullName>
    </recommendedName>
</protein>
<proteinExistence type="predicted"/>